<proteinExistence type="predicted"/>
<accession>A0A117J490</accession>
<dbReference type="AlphaFoldDB" id="A0A117J490"/>
<evidence type="ECO:0000313" key="1">
    <source>
        <dbReference type="EMBL" id="KUH58511.1"/>
    </source>
</evidence>
<evidence type="ECO:0000313" key="2">
    <source>
        <dbReference type="Proteomes" id="UP000054078"/>
    </source>
</evidence>
<dbReference type="RefSeq" id="WP_059054635.1">
    <property type="nucleotide sequence ID" value="NZ_LOJF01000009.1"/>
</dbReference>
<reference evidence="1 2" key="1">
    <citation type="submission" date="2015-12" db="EMBL/GenBank/DDBJ databases">
        <title>Draft Genome Sequence of Olsenella scatoligenes SK9K4T; a Producer of 3-Methylindole- (skatole) and 4-Methylphenol- (p-cresol) Isolated from Pig Feces.</title>
        <authorList>
            <person name="Li X."/>
            <person name="Borg B."/>
            <person name="Canibe N."/>
        </authorList>
    </citation>
    <scope>NUCLEOTIDE SEQUENCE [LARGE SCALE GENOMIC DNA]</scope>
    <source>
        <strain evidence="1 2">SK9K4</strain>
    </source>
</reference>
<dbReference type="STRING" id="1299998.AUL39_05835"/>
<keyword evidence="2" id="KW-1185">Reference proteome</keyword>
<protein>
    <submittedName>
        <fullName evidence="1">Uncharacterized protein</fullName>
    </submittedName>
</protein>
<dbReference type="EMBL" id="LOJF01000009">
    <property type="protein sequence ID" value="KUH58511.1"/>
    <property type="molecule type" value="Genomic_DNA"/>
</dbReference>
<name>A0A117J490_TRASO</name>
<gene>
    <name evidence="1" type="ORF">AUL39_05835</name>
</gene>
<comment type="caution">
    <text evidence="1">The sequence shown here is derived from an EMBL/GenBank/DDBJ whole genome shotgun (WGS) entry which is preliminary data.</text>
</comment>
<dbReference type="Proteomes" id="UP000054078">
    <property type="component" value="Unassembled WGS sequence"/>
</dbReference>
<dbReference type="OrthoDB" id="1973566at2"/>
<sequence length="410" mass="46481">MALKQRVDLHRGVETAFGKVIPEKEAYSFCLRTIAAFSANIFQVMRILNDDWEDRTARICETANMMNCAACSGSEGQLQQYLNAFYDEWNIPEFVDREAWIGAIWGDYGDEAEDMAGRVIQFTRNRVEKELDSCPWDIVGSEMCNMTTAMFTANFDIAAGGEHGKITNDVALNMCEARGCGDPHCRVVAERLDAFGLHHQGWLDHRGESAAPVHDTPLERRVKHAQGLRNGQYTQTFGEEHSFEWQYNWVAQMGWVWSISFPLIAIRDMEKNDGDFDRVLPIVFSTAGKNHFVDPFAREGLRAWLDIPREVGDNDPRVMGAYIGAIMGCQLVPFEWEAFDSDGVTIKVSTDDFNGRFPMAPLDEITAGYEAEWNGAVKTLVSPEWSVWIDGKDDEYQFIQIGRKIDTHMV</sequence>
<organism evidence="1 2">
    <name type="scientific">Tractidigestivibacter scatoligenes</name>
    <name type="common">Olsenella scatoligenes</name>
    <dbReference type="NCBI Taxonomy" id="1299998"/>
    <lineage>
        <taxon>Bacteria</taxon>
        <taxon>Bacillati</taxon>
        <taxon>Actinomycetota</taxon>
        <taxon>Coriobacteriia</taxon>
        <taxon>Coriobacteriales</taxon>
        <taxon>Atopobiaceae</taxon>
        <taxon>Tractidigestivibacter</taxon>
    </lineage>
</organism>